<evidence type="ECO:0000256" key="1">
    <source>
        <dbReference type="SAM" id="MobiDB-lite"/>
    </source>
</evidence>
<dbReference type="SUPFAM" id="SSF51197">
    <property type="entry name" value="Clavaminate synthase-like"/>
    <property type="match status" value="1"/>
</dbReference>
<dbReference type="KEGG" id="apro:F751_2189"/>
<name>A0A087SLJ8_AUXPR</name>
<evidence type="ECO:0008006" key="4">
    <source>
        <dbReference type="Google" id="ProtNLM"/>
    </source>
</evidence>
<sequence length="368" mass="39988">MRHAQMAPHSPPSSLPHPHGIRGVEANPLCPDLPIFDLGVYLAGPPACQPLCEALAACLHTASAVVVRDPRVDEGASEAFLDLMEAYFDQPREAKLPDVRPDLAYQVGATPDGTERPRCLADSAILRRAEAELGEADRPTPPQGPDSKWRFFWRLGERPAQTRFQEWGRVMDRWGTGLLATIACVAEAAARGWRLPPDAFTARMALGPHLLAPTGVDLGRAPREGDVYAGYHYDLNFLTAHGAARYPGLHAWLRCGRRVAVRIPRGCLLLQAGKQMEWLTGGHVRAGFHEVVCTRGTLEAAQRAQREGRPLWRVSSTVFSQIGSDCLLRPLGPFATEAACAAYPDTLCGEQVKAELAAINLSGTSAQD</sequence>
<accession>A0A087SLJ8</accession>
<dbReference type="AlphaFoldDB" id="A0A087SLJ8"/>
<protein>
    <recommendedName>
        <fullName evidence="4">Isopenicillin N synthase-like Fe(2+) 2OG dioxygenase domain-containing protein</fullName>
    </recommendedName>
</protein>
<dbReference type="STRING" id="3075.A0A087SLJ8"/>
<dbReference type="InterPro" id="IPR027443">
    <property type="entry name" value="IPNS-like_sf"/>
</dbReference>
<gene>
    <name evidence="2" type="ORF">F751_2189</name>
</gene>
<dbReference type="GeneID" id="23613580"/>
<dbReference type="RefSeq" id="XP_011399540.1">
    <property type="nucleotide sequence ID" value="XM_011401238.1"/>
</dbReference>
<feature type="region of interest" description="Disordered" evidence="1">
    <location>
        <begin position="1"/>
        <end position="20"/>
    </location>
</feature>
<evidence type="ECO:0000313" key="2">
    <source>
        <dbReference type="EMBL" id="KFM26602.1"/>
    </source>
</evidence>
<dbReference type="EMBL" id="KL662129">
    <property type="protein sequence ID" value="KFM26602.1"/>
    <property type="molecule type" value="Genomic_DNA"/>
</dbReference>
<dbReference type="Gene3D" id="2.60.120.330">
    <property type="entry name" value="B-lactam Antibiotic, Isopenicillin N Synthase, Chain"/>
    <property type="match status" value="1"/>
</dbReference>
<dbReference type="eggNOG" id="ENOG502QR0G">
    <property type="taxonomic scope" value="Eukaryota"/>
</dbReference>
<dbReference type="OrthoDB" id="10248513at2759"/>
<organism evidence="2 3">
    <name type="scientific">Auxenochlorella protothecoides</name>
    <name type="common">Green microalga</name>
    <name type="synonym">Chlorella protothecoides</name>
    <dbReference type="NCBI Taxonomy" id="3075"/>
    <lineage>
        <taxon>Eukaryota</taxon>
        <taxon>Viridiplantae</taxon>
        <taxon>Chlorophyta</taxon>
        <taxon>core chlorophytes</taxon>
        <taxon>Trebouxiophyceae</taxon>
        <taxon>Chlorellales</taxon>
        <taxon>Chlorellaceae</taxon>
        <taxon>Auxenochlorella</taxon>
    </lineage>
</organism>
<evidence type="ECO:0000313" key="3">
    <source>
        <dbReference type="Proteomes" id="UP000028924"/>
    </source>
</evidence>
<keyword evidence="3" id="KW-1185">Reference proteome</keyword>
<dbReference type="Proteomes" id="UP000028924">
    <property type="component" value="Unassembled WGS sequence"/>
</dbReference>
<proteinExistence type="predicted"/>
<reference evidence="2 3" key="1">
    <citation type="journal article" date="2014" name="BMC Genomics">
        <title>Oil accumulation mechanisms of the oleaginous microalga Chlorella protothecoides revealed through its genome, transcriptomes, and proteomes.</title>
        <authorList>
            <person name="Gao C."/>
            <person name="Wang Y."/>
            <person name="Shen Y."/>
            <person name="Yan D."/>
            <person name="He X."/>
            <person name="Dai J."/>
            <person name="Wu Q."/>
        </authorList>
    </citation>
    <scope>NUCLEOTIDE SEQUENCE [LARGE SCALE GENOMIC DNA]</scope>
    <source>
        <strain evidence="2 3">0710</strain>
    </source>
</reference>